<evidence type="ECO:0000256" key="2">
    <source>
        <dbReference type="ARBA" id="ARBA00004712"/>
    </source>
</evidence>
<dbReference type="InterPro" id="IPR019940">
    <property type="entry name" value="CofH_family"/>
</dbReference>
<dbReference type="SFLD" id="SFLDG01388">
    <property type="entry name" value="7_8-didemethyl-8-hydroxy-5-dea"/>
    <property type="match status" value="1"/>
</dbReference>
<dbReference type="GO" id="GO:0044689">
    <property type="term" value="F:7,8-didemethyl-8-hydroxy-5-deazariboflavin synthase activity"/>
    <property type="evidence" value="ECO:0007669"/>
    <property type="project" value="UniProtKB-EC"/>
</dbReference>
<dbReference type="Pfam" id="PF19288">
    <property type="entry name" value="CofH_C"/>
    <property type="match status" value="1"/>
</dbReference>
<dbReference type="InterPro" id="IPR034405">
    <property type="entry name" value="F420"/>
</dbReference>
<feature type="domain" description="Radical SAM core" evidence="18">
    <location>
        <begin position="73"/>
        <end position="313"/>
    </location>
</feature>
<evidence type="ECO:0000256" key="15">
    <source>
        <dbReference type="ARBA" id="ARBA00048974"/>
    </source>
</evidence>
<keyword evidence="20" id="KW-1185">Reference proteome</keyword>
<gene>
    <name evidence="19" type="ORF">SAMN04488056_101536</name>
</gene>
<dbReference type="SUPFAM" id="SSF102114">
    <property type="entry name" value="Radical SAM enzymes"/>
    <property type="match status" value="1"/>
</dbReference>
<comment type="pathway">
    <text evidence="2">Cofactor biosynthesis; coenzyme F0 biosynthesis.</text>
</comment>
<dbReference type="CDD" id="cd01335">
    <property type="entry name" value="Radical_SAM"/>
    <property type="match status" value="1"/>
</dbReference>
<dbReference type="OrthoDB" id="9802027at2"/>
<dbReference type="PIRSF" id="PIRSF004762">
    <property type="entry name" value="CHP00423"/>
    <property type="match status" value="1"/>
</dbReference>
<evidence type="ECO:0000256" key="8">
    <source>
        <dbReference type="ARBA" id="ARBA00022485"/>
    </source>
</evidence>
<dbReference type="InterPro" id="IPR020050">
    <property type="entry name" value="FO_synthase_su2"/>
</dbReference>
<dbReference type="GO" id="GO:0046872">
    <property type="term" value="F:metal ion binding"/>
    <property type="evidence" value="ECO:0007669"/>
    <property type="project" value="UniProtKB-KW"/>
</dbReference>
<evidence type="ECO:0000256" key="5">
    <source>
        <dbReference type="ARBA" id="ARBA00012126"/>
    </source>
</evidence>
<evidence type="ECO:0000256" key="6">
    <source>
        <dbReference type="ARBA" id="ARBA00012289"/>
    </source>
</evidence>
<evidence type="ECO:0000256" key="3">
    <source>
        <dbReference type="ARBA" id="ARBA00010051"/>
    </source>
</evidence>
<dbReference type="EC" id="2.5.1.147" evidence="6"/>
<dbReference type="PROSITE" id="PS51918">
    <property type="entry name" value="RADICAL_SAM"/>
    <property type="match status" value="1"/>
</dbReference>
<dbReference type="Pfam" id="PF04055">
    <property type="entry name" value="Radical_SAM"/>
    <property type="match status" value="1"/>
</dbReference>
<dbReference type="PANTHER" id="PTHR43076:SF1">
    <property type="entry name" value="LIPOYL SYNTHASE 2"/>
    <property type="match status" value="1"/>
</dbReference>
<comment type="catalytic activity">
    <reaction evidence="14">
        <text>5-amino-6-(D-ribitylamino)uracil + L-tyrosine + S-adenosyl-L-methionine = 5-amino-5-(4-hydroxybenzyl)-6-(D-ribitylimino)-5,6-dihydrouracil + 2-iminoacetate + 5'-deoxyadenosine + L-methionine + H(+)</text>
        <dbReference type="Rhea" id="RHEA:55200"/>
        <dbReference type="ChEBI" id="CHEBI:15378"/>
        <dbReference type="ChEBI" id="CHEBI:15934"/>
        <dbReference type="ChEBI" id="CHEBI:17319"/>
        <dbReference type="ChEBI" id="CHEBI:57844"/>
        <dbReference type="ChEBI" id="CHEBI:58315"/>
        <dbReference type="ChEBI" id="CHEBI:59789"/>
        <dbReference type="ChEBI" id="CHEBI:77846"/>
        <dbReference type="ChEBI" id="CHEBI:85936"/>
        <dbReference type="EC" id="2.5.1.147"/>
    </reaction>
</comment>
<feature type="binding site" evidence="16">
    <location>
        <position position="87"/>
    </location>
    <ligand>
        <name>[4Fe-4S] cluster</name>
        <dbReference type="ChEBI" id="CHEBI:49883"/>
        <note>4Fe-4S-S-AdoMet</note>
    </ligand>
</feature>
<feature type="binding site" evidence="16">
    <location>
        <position position="94"/>
    </location>
    <ligand>
        <name>[4Fe-4S] cluster</name>
        <dbReference type="ChEBI" id="CHEBI:49883"/>
        <note>4Fe-4S-S-AdoMet</note>
    </ligand>
</feature>
<dbReference type="InterPro" id="IPR045567">
    <property type="entry name" value="CofH/MnqC-like_C"/>
</dbReference>
<accession>A0A1I5ALJ9</accession>
<evidence type="ECO:0000256" key="11">
    <source>
        <dbReference type="ARBA" id="ARBA00022723"/>
    </source>
</evidence>
<dbReference type="HAMAP" id="MF_01612">
    <property type="entry name" value="FO_synth_sub2"/>
    <property type="match status" value="1"/>
</dbReference>
<dbReference type="RefSeq" id="WP_090068548.1">
    <property type="nucleotide sequence ID" value="NZ_FOVR01000001.1"/>
</dbReference>
<keyword evidence="8 16" id="KW-0004">4Fe-4S</keyword>
<comment type="similarity">
    <text evidence="3">In the C-terminal section; belongs to the radical SAM superfamily. CofH family.</text>
</comment>
<evidence type="ECO:0000256" key="17">
    <source>
        <dbReference type="PIRSR" id="PIRSR004762-2"/>
    </source>
</evidence>
<dbReference type="Proteomes" id="UP000199236">
    <property type="component" value="Unassembled WGS sequence"/>
</dbReference>
<dbReference type="SFLD" id="SFLDG01389">
    <property type="entry name" value="menaquinone_synthsis_involved"/>
    <property type="match status" value="1"/>
</dbReference>
<dbReference type="NCBIfam" id="TIGR00423">
    <property type="entry name" value="CofH family radical SAM protein"/>
    <property type="match status" value="1"/>
</dbReference>
<organism evidence="19 20">
    <name type="scientific">Cohaesibacter marisflavi</name>
    <dbReference type="NCBI Taxonomy" id="655353"/>
    <lineage>
        <taxon>Bacteria</taxon>
        <taxon>Pseudomonadati</taxon>
        <taxon>Pseudomonadota</taxon>
        <taxon>Alphaproteobacteria</taxon>
        <taxon>Hyphomicrobiales</taxon>
        <taxon>Cohaesibacteraceae</taxon>
    </lineage>
</organism>
<evidence type="ECO:0000256" key="12">
    <source>
        <dbReference type="ARBA" id="ARBA00023004"/>
    </source>
</evidence>
<evidence type="ECO:0000256" key="9">
    <source>
        <dbReference type="ARBA" id="ARBA00022679"/>
    </source>
</evidence>
<feature type="binding site" evidence="16">
    <location>
        <position position="91"/>
    </location>
    <ligand>
        <name>[4Fe-4S] cluster</name>
        <dbReference type="ChEBI" id="CHEBI:49883"/>
        <note>4Fe-4S-S-AdoMet</note>
    </ligand>
</feature>
<dbReference type="SFLD" id="SFLDG01064">
    <property type="entry name" value="F420__menaquinone_cofactor_bio"/>
    <property type="match status" value="1"/>
</dbReference>
<comment type="cofactor">
    <cofactor evidence="16">
        <name>[4Fe-4S] cluster</name>
        <dbReference type="ChEBI" id="CHEBI:49883"/>
    </cofactor>
    <text evidence="16">Binds 1 [4Fe-4S] cluster. The cluster is coordinated with 3 cysteines and an exchangeable S-adenosyl-L-methionine.</text>
</comment>
<proteinExistence type="inferred from homology"/>
<comment type="function">
    <text evidence="1">Catalyzes the radical-mediated synthesis of 7,8-didemethyl-8-hydroxy-5-deazariboflavin (FO) from 5-amino-6-(D-ribitylamino)uracil and L-tyrosine.</text>
</comment>
<dbReference type="STRING" id="655353.SAMN04488056_101536"/>
<dbReference type="GO" id="GO:0051539">
    <property type="term" value="F:4 iron, 4 sulfur cluster binding"/>
    <property type="evidence" value="ECO:0007669"/>
    <property type="project" value="UniProtKB-KW"/>
</dbReference>
<feature type="binding site" evidence="17">
    <location>
        <position position="93"/>
    </location>
    <ligand>
        <name>S-adenosyl-L-methionine</name>
        <dbReference type="ChEBI" id="CHEBI:59789"/>
    </ligand>
</feature>
<evidence type="ECO:0000313" key="20">
    <source>
        <dbReference type="Proteomes" id="UP000199236"/>
    </source>
</evidence>
<keyword evidence="13 16" id="KW-0411">Iron-sulfur</keyword>
<keyword evidence="10 16" id="KW-0949">S-adenosyl-L-methionine</keyword>
<dbReference type="PANTHER" id="PTHR43076">
    <property type="entry name" value="FO SYNTHASE (COFH)"/>
    <property type="match status" value="1"/>
</dbReference>
<evidence type="ECO:0000256" key="16">
    <source>
        <dbReference type="PIRSR" id="PIRSR004762-1"/>
    </source>
</evidence>
<evidence type="ECO:0000256" key="4">
    <source>
        <dbReference type="ARBA" id="ARBA00010826"/>
    </source>
</evidence>
<dbReference type="InterPro" id="IPR007197">
    <property type="entry name" value="rSAM"/>
</dbReference>
<evidence type="ECO:0000256" key="7">
    <source>
        <dbReference type="ARBA" id="ARBA00022220"/>
    </source>
</evidence>
<dbReference type="SFLD" id="SFLDF00343">
    <property type="entry name" value="aminofutalosine_synthase_(mqnE"/>
    <property type="match status" value="1"/>
</dbReference>
<keyword evidence="9" id="KW-0808">Transferase</keyword>
<evidence type="ECO:0000256" key="14">
    <source>
        <dbReference type="ARBA" id="ARBA00048468"/>
    </source>
</evidence>
<dbReference type="EC" id="4.3.1.32" evidence="5"/>
<dbReference type="FunFam" id="3.20.20.70:FF:000134">
    <property type="entry name" value="7,8-didemethyl-8-hydroxy-5-deazariboflavin synthase"/>
    <property type="match status" value="1"/>
</dbReference>
<evidence type="ECO:0000256" key="13">
    <source>
        <dbReference type="ARBA" id="ARBA00023014"/>
    </source>
</evidence>
<dbReference type="InterPro" id="IPR013785">
    <property type="entry name" value="Aldolase_TIM"/>
</dbReference>
<dbReference type="AlphaFoldDB" id="A0A1I5ALJ9"/>
<keyword evidence="11" id="KW-0479">Metal-binding</keyword>
<protein>
    <recommendedName>
        <fullName evidence="7">FO synthase</fullName>
        <ecNumber evidence="6">2.5.1.147</ecNumber>
        <ecNumber evidence="5">4.3.1.32</ecNumber>
    </recommendedName>
</protein>
<dbReference type="NCBIfam" id="TIGR03551">
    <property type="entry name" value="F420_cofH"/>
    <property type="match status" value="1"/>
</dbReference>
<feature type="binding site" evidence="17">
    <location>
        <position position="199"/>
    </location>
    <ligand>
        <name>S-adenosyl-L-methionine</name>
        <dbReference type="ChEBI" id="CHEBI:59789"/>
    </ligand>
</feature>
<evidence type="ECO:0000256" key="10">
    <source>
        <dbReference type="ARBA" id="ARBA00022691"/>
    </source>
</evidence>
<dbReference type="Gene3D" id="3.20.20.70">
    <property type="entry name" value="Aldolase class I"/>
    <property type="match status" value="1"/>
</dbReference>
<dbReference type="NCBIfam" id="NF005609">
    <property type="entry name" value="PRK07360.1"/>
    <property type="match status" value="1"/>
</dbReference>
<feature type="binding site" evidence="17">
    <location>
        <position position="318"/>
    </location>
    <ligand>
        <name>(3R)-3-methyl-D-ornithine</name>
        <dbReference type="ChEBI" id="CHEBI:64642"/>
    </ligand>
</feature>
<dbReference type="SFLD" id="SFLDS00029">
    <property type="entry name" value="Radical_SAM"/>
    <property type="match status" value="1"/>
</dbReference>
<feature type="binding site" evidence="17">
    <location>
        <position position="163"/>
    </location>
    <ligand>
        <name>(3R)-3-methyl-D-ornithine</name>
        <dbReference type="ChEBI" id="CHEBI:64642"/>
    </ligand>
</feature>
<evidence type="ECO:0000313" key="19">
    <source>
        <dbReference type="EMBL" id="SFN63327.1"/>
    </source>
</evidence>
<comment type="catalytic activity">
    <reaction evidence="15">
        <text>5-amino-5-(4-hydroxybenzyl)-6-(D-ribitylimino)-5,6-dihydrouracil + S-adenosyl-L-methionine = 7,8-didemethyl-8-hydroxy-5-deazariboflavin + 5'-deoxyadenosine + L-methionine + NH4(+) + H(+)</text>
        <dbReference type="Rhea" id="RHEA:55204"/>
        <dbReference type="ChEBI" id="CHEBI:15378"/>
        <dbReference type="ChEBI" id="CHEBI:17319"/>
        <dbReference type="ChEBI" id="CHEBI:28938"/>
        <dbReference type="ChEBI" id="CHEBI:57844"/>
        <dbReference type="ChEBI" id="CHEBI:59789"/>
        <dbReference type="ChEBI" id="CHEBI:59904"/>
        <dbReference type="ChEBI" id="CHEBI:85936"/>
        <dbReference type="EC" id="4.3.1.32"/>
    </reaction>
</comment>
<sequence>MTNEIVNYIENDIEIDASAISHPVRDVLDKALEGREITQMEAVTLFKANGHADKQAIYHTADLLRQKANGDLVTFAVNRNINFTNVCYMGCKFCNFAKRADEEDAQWHSVEEVLRRCHEAWDRGATEVCIQGGLHPKLPGTYYEELCRAIKAELPDMHLHAFSPFEVWYGASKSRKPYREFLQGLKDAGLGTMPGTAAEILDTEIRKQLTKDKLSTEKWVEIIRTAHEVGIKTTATIMYGHIDAPEHWAAHIDLLRSIQKDTGGFTEFVPLSYQHVGTALYSENPGKVRMGPSTDEIDKMHAVSRIMLHGFIDNIQVSWTKLGPDHAMAMLNRGANDMGGTLMEESISRAAGADHGQEITAYELTQIVRASGRTPARRSSDYRILDIYDDHDPQPLAPLIERGDKDPLDFLKMFPDASSGLEAAE</sequence>
<reference evidence="19 20" key="1">
    <citation type="submission" date="2016-10" db="EMBL/GenBank/DDBJ databases">
        <authorList>
            <person name="de Groot N.N."/>
        </authorList>
    </citation>
    <scope>NUCLEOTIDE SEQUENCE [LARGE SCALE GENOMIC DNA]</scope>
    <source>
        <strain evidence="19 20">CGMCC 1.9157</strain>
    </source>
</reference>
<evidence type="ECO:0000259" key="18">
    <source>
        <dbReference type="PROSITE" id="PS51918"/>
    </source>
</evidence>
<comment type="similarity">
    <text evidence="4">In the N-terminal section; belongs to the radical SAM superfamily. CofG family.</text>
</comment>
<name>A0A1I5ALJ9_9HYPH</name>
<evidence type="ECO:0000256" key="1">
    <source>
        <dbReference type="ARBA" id="ARBA00003692"/>
    </source>
</evidence>
<dbReference type="InterPro" id="IPR058240">
    <property type="entry name" value="rSAM_sf"/>
</dbReference>
<dbReference type="EMBL" id="FOVR01000001">
    <property type="protein sequence ID" value="SFN63327.1"/>
    <property type="molecule type" value="Genomic_DNA"/>
</dbReference>
<dbReference type="GO" id="GO:0141093">
    <property type="term" value="F:5-amino-6-(D-ribitylamino)uracil--L-tyrosine 4-hydroxyphenyl transferase activity"/>
    <property type="evidence" value="ECO:0007669"/>
    <property type="project" value="UniProtKB-EC"/>
</dbReference>
<keyword evidence="12 16" id="KW-0408">Iron</keyword>